<dbReference type="Proteomes" id="UP001205843">
    <property type="component" value="Unassembled WGS sequence"/>
</dbReference>
<name>A0AAE3G1W8_9GAMM</name>
<dbReference type="EMBL" id="JALJXV010000002">
    <property type="protein sequence ID" value="MCP1673658.1"/>
    <property type="molecule type" value="Genomic_DNA"/>
</dbReference>
<evidence type="ECO:0000313" key="1">
    <source>
        <dbReference type="EMBL" id="MCP1673658.1"/>
    </source>
</evidence>
<sequence>MRSPFFQIIFVLGDDSFPSVSSYARNASIATAPDANVLVTGQRNGSGINVYRYDPDARTLEREWAWEEPPRRRWPF</sequence>
<accession>A0AAE3G1W8</accession>
<dbReference type="RefSeq" id="WP_253474457.1">
    <property type="nucleotide sequence ID" value="NZ_JALJXV010000002.1"/>
</dbReference>
<keyword evidence="2" id="KW-1185">Reference proteome</keyword>
<organism evidence="1 2">
    <name type="scientific">Natronocella acetinitrilica</name>
    <dbReference type="NCBI Taxonomy" id="414046"/>
    <lineage>
        <taxon>Bacteria</taxon>
        <taxon>Pseudomonadati</taxon>
        <taxon>Pseudomonadota</taxon>
        <taxon>Gammaproteobacteria</taxon>
        <taxon>Chromatiales</taxon>
        <taxon>Ectothiorhodospiraceae</taxon>
        <taxon>Natronocella</taxon>
    </lineage>
</organism>
<comment type="caution">
    <text evidence="1">The sequence shown here is derived from an EMBL/GenBank/DDBJ whole genome shotgun (WGS) entry which is preliminary data.</text>
</comment>
<evidence type="ECO:0000313" key="2">
    <source>
        <dbReference type="Proteomes" id="UP001205843"/>
    </source>
</evidence>
<reference evidence="1" key="1">
    <citation type="submission" date="2022-03" db="EMBL/GenBank/DDBJ databases">
        <title>Genomic Encyclopedia of Type Strains, Phase III (KMG-III): the genomes of soil and plant-associated and newly described type strains.</title>
        <authorList>
            <person name="Whitman W."/>
        </authorList>
    </citation>
    <scope>NUCLEOTIDE SEQUENCE</scope>
    <source>
        <strain evidence="1">ANL 6-2</strain>
    </source>
</reference>
<protein>
    <submittedName>
        <fullName evidence="1">Uncharacterized protein</fullName>
    </submittedName>
</protein>
<gene>
    <name evidence="1" type="ORF">J2T57_000757</name>
</gene>
<dbReference type="AlphaFoldDB" id="A0AAE3G1W8"/>
<proteinExistence type="predicted"/>